<feature type="region of interest" description="Disordered" evidence="1">
    <location>
        <begin position="192"/>
        <end position="216"/>
    </location>
</feature>
<accession>A0A4S8LLD4</accession>
<evidence type="ECO:0000313" key="3">
    <source>
        <dbReference type="Proteomes" id="UP000297245"/>
    </source>
</evidence>
<evidence type="ECO:0000313" key="2">
    <source>
        <dbReference type="EMBL" id="THU90049.1"/>
    </source>
</evidence>
<feature type="compositionally biased region" description="Polar residues" evidence="1">
    <location>
        <begin position="462"/>
        <end position="480"/>
    </location>
</feature>
<feature type="compositionally biased region" description="Polar residues" evidence="1">
    <location>
        <begin position="107"/>
        <end position="125"/>
    </location>
</feature>
<feature type="compositionally biased region" description="Basic and acidic residues" evidence="1">
    <location>
        <begin position="484"/>
        <end position="497"/>
    </location>
</feature>
<dbReference type="OrthoDB" id="10661923at2759"/>
<dbReference type="AlphaFoldDB" id="A0A4S8LLD4"/>
<organism evidence="2 3">
    <name type="scientific">Dendrothele bispora (strain CBS 962.96)</name>
    <dbReference type="NCBI Taxonomy" id="1314807"/>
    <lineage>
        <taxon>Eukaryota</taxon>
        <taxon>Fungi</taxon>
        <taxon>Dikarya</taxon>
        <taxon>Basidiomycota</taxon>
        <taxon>Agaricomycotina</taxon>
        <taxon>Agaricomycetes</taxon>
        <taxon>Agaricomycetidae</taxon>
        <taxon>Agaricales</taxon>
        <taxon>Agaricales incertae sedis</taxon>
        <taxon>Dendrothele</taxon>
    </lineage>
</organism>
<feature type="compositionally biased region" description="Pro residues" evidence="1">
    <location>
        <begin position="413"/>
        <end position="429"/>
    </location>
</feature>
<feature type="region of interest" description="Disordered" evidence="1">
    <location>
        <begin position="93"/>
        <end position="125"/>
    </location>
</feature>
<proteinExistence type="predicted"/>
<keyword evidence="3" id="KW-1185">Reference proteome</keyword>
<gene>
    <name evidence="2" type="ORF">K435DRAFT_968828</name>
</gene>
<feature type="region of interest" description="Disordered" evidence="1">
    <location>
        <begin position="47"/>
        <end position="72"/>
    </location>
</feature>
<dbReference type="Proteomes" id="UP000297245">
    <property type="component" value="Unassembled WGS sequence"/>
</dbReference>
<sequence>MSEPVWVPCFNPNCQNTIPARLRCRGRNIPEHTGLWWLHLDKHAQARSRFQARQTTGDPPPPPSPQFSDSGPYCPGIDQLNVNSEFLFGDPPSLTQSLYAGPPPPQSLHSRSSKQSCSTSGCRKTSNAKCERKSCKGHCLNAGGCATVPDHRRPGDFSHFPGPPPSSQLPLSSSLLPSTAALVASWAPEASSVSQPLPSTSTPVLHVSGPPPASQPITHVRVPLSAPSTNAAPTIPIPSSTARGRQYYTAVVDRKGVNVEAECEARCVEKAKADVTLKLATSAIAIFCWTSKMKPTPLEVQGLVVDGYLQITRMILDRVGIAGDIFCFYRFGMRSWMSVEVDYVAKIKDALRLDGIPVLLLKASSVEECDGIDELLCPSVPLDLLTKPFSISERRSHFKEYSEAREVICSRSRPPPSHPPPSSRPPPSSHRPQRFLSQPPPLSKPREHRSLSQPPKRLRGTTPPSDTETSLKCSRKTSPCQVRVKTERVKTEPESPKTLRPVPEEIIEISTFL</sequence>
<evidence type="ECO:0000256" key="1">
    <source>
        <dbReference type="SAM" id="MobiDB-lite"/>
    </source>
</evidence>
<reference evidence="2 3" key="1">
    <citation type="journal article" date="2019" name="Nat. Ecol. Evol.">
        <title>Megaphylogeny resolves global patterns of mushroom evolution.</title>
        <authorList>
            <person name="Varga T."/>
            <person name="Krizsan K."/>
            <person name="Foldi C."/>
            <person name="Dima B."/>
            <person name="Sanchez-Garcia M."/>
            <person name="Sanchez-Ramirez S."/>
            <person name="Szollosi G.J."/>
            <person name="Szarkandi J.G."/>
            <person name="Papp V."/>
            <person name="Albert L."/>
            <person name="Andreopoulos W."/>
            <person name="Angelini C."/>
            <person name="Antonin V."/>
            <person name="Barry K.W."/>
            <person name="Bougher N.L."/>
            <person name="Buchanan P."/>
            <person name="Buyck B."/>
            <person name="Bense V."/>
            <person name="Catcheside P."/>
            <person name="Chovatia M."/>
            <person name="Cooper J."/>
            <person name="Damon W."/>
            <person name="Desjardin D."/>
            <person name="Finy P."/>
            <person name="Geml J."/>
            <person name="Haridas S."/>
            <person name="Hughes K."/>
            <person name="Justo A."/>
            <person name="Karasinski D."/>
            <person name="Kautmanova I."/>
            <person name="Kiss B."/>
            <person name="Kocsube S."/>
            <person name="Kotiranta H."/>
            <person name="LaButti K.M."/>
            <person name="Lechner B.E."/>
            <person name="Liimatainen K."/>
            <person name="Lipzen A."/>
            <person name="Lukacs Z."/>
            <person name="Mihaltcheva S."/>
            <person name="Morgado L.N."/>
            <person name="Niskanen T."/>
            <person name="Noordeloos M.E."/>
            <person name="Ohm R.A."/>
            <person name="Ortiz-Santana B."/>
            <person name="Ovrebo C."/>
            <person name="Racz N."/>
            <person name="Riley R."/>
            <person name="Savchenko A."/>
            <person name="Shiryaev A."/>
            <person name="Soop K."/>
            <person name="Spirin V."/>
            <person name="Szebenyi C."/>
            <person name="Tomsovsky M."/>
            <person name="Tulloss R.E."/>
            <person name="Uehling J."/>
            <person name="Grigoriev I.V."/>
            <person name="Vagvolgyi C."/>
            <person name="Papp T."/>
            <person name="Martin F.M."/>
            <person name="Miettinen O."/>
            <person name="Hibbett D.S."/>
            <person name="Nagy L.G."/>
        </authorList>
    </citation>
    <scope>NUCLEOTIDE SEQUENCE [LARGE SCALE GENOMIC DNA]</scope>
    <source>
        <strain evidence="2 3">CBS 962.96</strain>
    </source>
</reference>
<feature type="compositionally biased region" description="Polar residues" evidence="1">
    <location>
        <begin position="192"/>
        <end position="203"/>
    </location>
</feature>
<dbReference type="EMBL" id="ML179347">
    <property type="protein sequence ID" value="THU90049.1"/>
    <property type="molecule type" value="Genomic_DNA"/>
</dbReference>
<feature type="region of interest" description="Disordered" evidence="1">
    <location>
        <begin position="409"/>
        <end position="501"/>
    </location>
</feature>
<name>A0A4S8LLD4_DENBC</name>
<protein>
    <submittedName>
        <fullName evidence="2">Uncharacterized protein</fullName>
    </submittedName>
</protein>